<accession>F5XXS4</accession>
<comment type="similarity">
    <text evidence="1">Belongs to the ribosome association toxin RatA family.</text>
</comment>
<name>F5XXS4_RAMTT</name>
<evidence type="ECO:0000256" key="1">
    <source>
        <dbReference type="ARBA" id="ARBA00008918"/>
    </source>
</evidence>
<dbReference type="Pfam" id="PF03364">
    <property type="entry name" value="Polyketide_cyc"/>
    <property type="match status" value="1"/>
</dbReference>
<dbReference type="GO" id="GO:0045333">
    <property type="term" value="P:cellular respiration"/>
    <property type="evidence" value="ECO:0007669"/>
    <property type="project" value="InterPro"/>
</dbReference>
<gene>
    <name evidence="3" type="ordered locus">Rta_19670</name>
</gene>
<evidence type="ECO:0000313" key="3">
    <source>
        <dbReference type="EMBL" id="AEG93059.1"/>
    </source>
</evidence>
<dbReference type="PATRIC" id="fig|365046.3.peg.2007"/>
<dbReference type="InterPro" id="IPR023393">
    <property type="entry name" value="START-like_dom_sf"/>
</dbReference>
<dbReference type="HOGENOM" id="CLU_079653_3_1_4"/>
<reference evidence="3 4" key="2">
    <citation type="journal article" date="2011" name="PLoS ONE">
        <title>The Cyst-Dividing Bacterium Ramlibacter tataouinensis TTB310 Genome Reveals a Well-Stocked Toolbox for Adaptation to a Desert Environment.</title>
        <authorList>
            <person name="De Luca G."/>
            <person name="Barakat M."/>
            <person name="Ortet P."/>
            <person name="Fochesato S."/>
            <person name="Jourlin-Castelli C."/>
            <person name="Ansaldi M."/>
            <person name="Py B."/>
            <person name="Fichant G."/>
            <person name="Coutinho P.M."/>
            <person name="Voulhoux R."/>
            <person name="Bastien O."/>
            <person name="Marechal E."/>
            <person name="Henrissat B."/>
            <person name="Quentin Y."/>
            <person name="Noirot P."/>
            <person name="Filloux A."/>
            <person name="Mejean V."/>
            <person name="Dubow M.S."/>
            <person name="Barras F."/>
            <person name="Barbe V."/>
            <person name="Weissenbach J."/>
            <person name="Mihalcescu I."/>
            <person name="Vermeglio A."/>
            <person name="Achouak W."/>
            <person name="Heulin T."/>
        </authorList>
    </citation>
    <scope>NUCLEOTIDE SEQUENCE [LARGE SCALE GENOMIC DNA]</scope>
    <source>
        <strain evidence="4">ATCC BAA-407 / DSM 14655 / LMG 21543 / TTB310</strain>
    </source>
</reference>
<dbReference type="KEGG" id="rta:Rta_19670"/>
<proteinExistence type="inferred from homology"/>
<feature type="domain" description="Coenzyme Q-binding protein COQ10 START" evidence="2">
    <location>
        <begin position="25"/>
        <end position="150"/>
    </location>
</feature>
<organism evidence="3 4">
    <name type="scientific">Ramlibacter tataouinensis (strain ATCC BAA-407 / DSM 14655 / LMG 21543 / TTB310)</name>
    <dbReference type="NCBI Taxonomy" id="365046"/>
    <lineage>
        <taxon>Bacteria</taxon>
        <taxon>Pseudomonadati</taxon>
        <taxon>Pseudomonadota</taxon>
        <taxon>Betaproteobacteria</taxon>
        <taxon>Burkholderiales</taxon>
        <taxon>Comamonadaceae</taxon>
        <taxon>Ramlibacter</taxon>
    </lineage>
</organism>
<dbReference type="eggNOG" id="COG2867">
    <property type="taxonomic scope" value="Bacteria"/>
</dbReference>
<dbReference type="AlphaFoldDB" id="F5XXS4"/>
<dbReference type="CDD" id="cd07813">
    <property type="entry name" value="COQ10p_like"/>
    <property type="match status" value="1"/>
</dbReference>
<dbReference type="GO" id="GO:0048039">
    <property type="term" value="F:ubiquinone binding"/>
    <property type="evidence" value="ECO:0007669"/>
    <property type="project" value="InterPro"/>
</dbReference>
<evidence type="ECO:0000313" key="4">
    <source>
        <dbReference type="Proteomes" id="UP000008385"/>
    </source>
</evidence>
<dbReference type="SUPFAM" id="SSF55961">
    <property type="entry name" value="Bet v1-like"/>
    <property type="match status" value="1"/>
</dbReference>
<dbReference type="InterPro" id="IPR044996">
    <property type="entry name" value="COQ10-like"/>
</dbReference>
<dbReference type="Gene3D" id="3.30.530.20">
    <property type="match status" value="1"/>
</dbReference>
<keyword evidence="4" id="KW-1185">Reference proteome</keyword>
<dbReference type="STRING" id="365046.Rta_19670"/>
<evidence type="ECO:0000259" key="2">
    <source>
        <dbReference type="Pfam" id="PF03364"/>
    </source>
</evidence>
<dbReference type="PANTHER" id="PTHR12901">
    <property type="entry name" value="SPERM PROTEIN HOMOLOG"/>
    <property type="match status" value="1"/>
</dbReference>
<dbReference type="PANTHER" id="PTHR12901:SF10">
    <property type="entry name" value="COENZYME Q-BINDING PROTEIN COQ10, MITOCHONDRIAL"/>
    <property type="match status" value="1"/>
</dbReference>
<dbReference type="EMBL" id="CP000245">
    <property type="protein sequence ID" value="AEG93059.1"/>
    <property type="molecule type" value="Genomic_DNA"/>
</dbReference>
<dbReference type="InterPro" id="IPR005031">
    <property type="entry name" value="COQ10_START"/>
</dbReference>
<protein>
    <recommendedName>
        <fullName evidence="2">Coenzyme Q-binding protein COQ10 START domain-containing protein</fullName>
    </recommendedName>
</protein>
<dbReference type="Proteomes" id="UP000008385">
    <property type="component" value="Chromosome"/>
</dbReference>
<sequence>MRLYNAAAEAQFSMKTVHKSVLIWYSAEEMFALVTHVEDYPKFLPWCDRAAVLSRDAHGMQAQVGISFGGIRQTFTTRNEHVPGRQVHMKLVEGPFSQLQGQWTFTPVGTPEQRACKVELKLDYGFKNAALAALVGPVFDKIAGSLVDAFVKRAKQVYGEPA</sequence>
<reference evidence="4" key="1">
    <citation type="submission" date="2006-01" db="EMBL/GenBank/DDBJ databases">
        <title>Genome of the cyst-dividing bacterium Ramlibacter tataouinensis.</title>
        <authorList>
            <person name="Barakat M."/>
            <person name="Ortet P."/>
            <person name="De Luca G."/>
            <person name="Jourlin-Castelli C."/>
            <person name="Ansaldi M."/>
            <person name="Py B."/>
            <person name="Fichant G."/>
            <person name="Coutinho P."/>
            <person name="Voulhoux R."/>
            <person name="Bastien O."/>
            <person name="Roy S."/>
            <person name="Marechal E."/>
            <person name="Henrissat B."/>
            <person name="Quentin Y."/>
            <person name="Noirot P."/>
            <person name="Filloux A."/>
            <person name="Mejean V."/>
            <person name="DuBow M."/>
            <person name="Barras F."/>
            <person name="Heulin T."/>
        </authorList>
    </citation>
    <scope>NUCLEOTIDE SEQUENCE [LARGE SCALE GENOMIC DNA]</scope>
    <source>
        <strain evidence="4">ATCC BAA-407 / DSM 14655 / LMG 21543 / TTB310</strain>
    </source>
</reference>